<reference evidence="3 4" key="1">
    <citation type="submission" date="2018-04" db="EMBL/GenBank/DDBJ databases">
        <title>Novel Campyloabacter and Helicobacter Species and Strains.</title>
        <authorList>
            <person name="Mannion A.J."/>
            <person name="Shen Z."/>
            <person name="Fox J.G."/>
        </authorList>
    </citation>
    <scope>NUCLEOTIDE SEQUENCE [LARGE SCALE GENOMIC DNA]</scope>
    <source>
        <strain evidence="3 4">MIT 97-5075</strain>
    </source>
</reference>
<dbReference type="InterPro" id="IPR011055">
    <property type="entry name" value="Dup_hybrid_motif"/>
</dbReference>
<dbReference type="Pfam" id="PF01551">
    <property type="entry name" value="Peptidase_M23"/>
    <property type="match status" value="1"/>
</dbReference>
<dbReference type="CDD" id="cd12797">
    <property type="entry name" value="M23_peptidase"/>
    <property type="match status" value="1"/>
</dbReference>
<gene>
    <name evidence="3" type="ORF">CQA66_00750</name>
</gene>
<keyword evidence="1" id="KW-0732">Signal</keyword>
<evidence type="ECO:0000259" key="2">
    <source>
        <dbReference type="Pfam" id="PF01551"/>
    </source>
</evidence>
<dbReference type="OrthoDB" id="9765786at2"/>
<name>A0A3D8J9G1_9HELI</name>
<dbReference type="Proteomes" id="UP000256424">
    <property type="component" value="Unassembled WGS sequence"/>
</dbReference>
<evidence type="ECO:0000256" key="1">
    <source>
        <dbReference type="ARBA" id="ARBA00022729"/>
    </source>
</evidence>
<dbReference type="PANTHER" id="PTHR21666:SF289">
    <property type="entry name" value="L-ALA--D-GLU ENDOPEPTIDASE"/>
    <property type="match status" value="1"/>
</dbReference>
<protein>
    <submittedName>
        <fullName evidence="3">M23 family peptidase</fullName>
    </submittedName>
</protein>
<dbReference type="PANTHER" id="PTHR21666">
    <property type="entry name" value="PEPTIDASE-RELATED"/>
    <property type="match status" value="1"/>
</dbReference>
<proteinExistence type="predicted"/>
<dbReference type="RefSeq" id="WP_104762578.1">
    <property type="nucleotide sequence ID" value="NZ_FZPM01000005.1"/>
</dbReference>
<keyword evidence="4" id="KW-1185">Reference proteome</keyword>
<dbReference type="SUPFAM" id="SSF51261">
    <property type="entry name" value="Duplicated hybrid motif"/>
    <property type="match status" value="1"/>
</dbReference>
<evidence type="ECO:0000313" key="3">
    <source>
        <dbReference type="EMBL" id="RDU73746.1"/>
    </source>
</evidence>
<evidence type="ECO:0000313" key="4">
    <source>
        <dbReference type="Proteomes" id="UP000256424"/>
    </source>
</evidence>
<dbReference type="GO" id="GO:0004222">
    <property type="term" value="F:metalloendopeptidase activity"/>
    <property type="evidence" value="ECO:0007669"/>
    <property type="project" value="TreeGrafter"/>
</dbReference>
<sequence length="483" mass="54938">MQRVVLTIICATMIWLYYFSLNATSFERIAPNVELFVVKDRKNIYSLNTPFFNPANSIKLQAFDSSGLLSYTVHIAKNDGTVLLDKHEILTKKQESIDVMLPQLSDYNLQDGDEIIYTVSVRDWSNAHFFRGNKTTITKKLIINTQPPKIQIVATSERIVHGGSALIAFYIEELAIYNKIKQSGIYKVFLRNGKYDFAVYPYTNKHGKVIYLCLVPWTLDSNFFDGEIHVIDKAMNEQVMKIPLYANINSVRKKINITTYISDKYLNTMIAALDSTIAFPDNITSNIEKFQFLTESLRHEDNRNIINFSKITPVNFLIDKQQQIQPTEFTNFMPIHFSDSSGHFGNIRTFNYHKENIGSSTRLGIDLLDVAGNNVIASNEGKLAFAGRFSSYGNSIILHHAFGLSSVYAHLQEISQLDTIVHKYSILGKTGNSGLNFVNGVHFMLLIQGHFVDPKEWVNKKWVDTNINQVLNMADNFGKTIPN</sequence>
<dbReference type="AlphaFoldDB" id="A0A3D8J9G1"/>
<comment type="caution">
    <text evidence="3">The sequence shown here is derived from an EMBL/GenBank/DDBJ whole genome shotgun (WGS) entry which is preliminary data.</text>
</comment>
<feature type="domain" description="M23ase beta-sheet core" evidence="2">
    <location>
        <begin position="363"/>
        <end position="454"/>
    </location>
</feature>
<organism evidence="3 4">
    <name type="scientific">Helicobacter aurati</name>
    <dbReference type="NCBI Taxonomy" id="137778"/>
    <lineage>
        <taxon>Bacteria</taxon>
        <taxon>Pseudomonadati</taxon>
        <taxon>Campylobacterota</taxon>
        <taxon>Epsilonproteobacteria</taxon>
        <taxon>Campylobacterales</taxon>
        <taxon>Helicobacteraceae</taxon>
        <taxon>Helicobacter</taxon>
    </lineage>
</organism>
<dbReference type="Gene3D" id="2.70.70.10">
    <property type="entry name" value="Glucose Permease (Domain IIA)"/>
    <property type="match status" value="1"/>
</dbReference>
<accession>A0A3D8J9G1</accession>
<dbReference type="InterPro" id="IPR050570">
    <property type="entry name" value="Cell_wall_metabolism_enzyme"/>
</dbReference>
<dbReference type="InterPro" id="IPR016047">
    <property type="entry name" value="M23ase_b-sheet_dom"/>
</dbReference>
<dbReference type="EMBL" id="NXLW01000001">
    <property type="protein sequence ID" value="RDU73746.1"/>
    <property type="molecule type" value="Genomic_DNA"/>
</dbReference>